<dbReference type="RefSeq" id="WP_164205217.1">
    <property type="nucleotide sequence ID" value="NZ_JAAGMP010001046.1"/>
</dbReference>
<name>A0A7K3S1E0_9ACTN</name>
<sequence length="152" mass="17882">MMPKVHLPEWHNTIGYPQLGRADEYSGYVVQVQGTEDGHPEKWFTYAFDRDDRLTYWIGDGATEAEAKARLERLVEHGWICEVFVSDEAGHCKEQAMTVRSTWDRPRTNRLRVLLCEKHRNVLPDWDRMTIRQHIRTYNGLMQDEPIIGARL</sequence>
<reference evidence="1 2" key="1">
    <citation type="submission" date="2020-01" db="EMBL/GenBank/DDBJ databases">
        <title>Insect and environment-associated Actinomycetes.</title>
        <authorList>
            <person name="Currrie C."/>
            <person name="Chevrette M."/>
            <person name="Carlson C."/>
            <person name="Stubbendieck R."/>
            <person name="Wendt-Pienkowski E."/>
        </authorList>
    </citation>
    <scope>NUCLEOTIDE SEQUENCE [LARGE SCALE GENOMIC DNA]</scope>
    <source>
        <strain evidence="1 2">SID7590</strain>
    </source>
</reference>
<comment type="caution">
    <text evidence="1">The sequence shown here is derived from an EMBL/GenBank/DDBJ whole genome shotgun (WGS) entry which is preliminary data.</text>
</comment>
<gene>
    <name evidence="1" type="ORF">G3I50_23570</name>
</gene>
<evidence type="ECO:0000313" key="1">
    <source>
        <dbReference type="EMBL" id="NEC21199.1"/>
    </source>
</evidence>
<proteinExistence type="predicted"/>
<dbReference type="Proteomes" id="UP000469670">
    <property type="component" value="Unassembled WGS sequence"/>
</dbReference>
<protein>
    <submittedName>
        <fullName evidence="1">Uncharacterized protein</fullName>
    </submittedName>
</protein>
<dbReference type="AlphaFoldDB" id="A0A7K3S1E0"/>
<evidence type="ECO:0000313" key="2">
    <source>
        <dbReference type="Proteomes" id="UP000469670"/>
    </source>
</evidence>
<accession>A0A7K3S1E0</accession>
<dbReference type="EMBL" id="JAAGMP010001046">
    <property type="protein sequence ID" value="NEC21199.1"/>
    <property type="molecule type" value="Genomic_DNA"/>
</dbReference>
<organism evidence="1 2">
    <name type="scientific">Streptomyces parvus</name>
    <dbReference type="NCBI Taxonomy" id="66428"/>
    <lineage>
        <taxon>Bacteria</taxon>
        <taxon>Bacillati</taxon>
        <taxon>Actinomycetota</taxon>
        <taxon>Actinomycetes</taxon>
        <taxon>Kitasatosporales</taxon>
        <taxon>Streptomycetaceae</taxon>
        <taxon>Streptomyces</taxon>
    </lineage>
</organism>